<dbReference type="AlphaFoldDB" id="I7ATU5"/>
<dbReference type="InterPro" id="IPR011989">
    <property type="entry name" value="ARM-like"/>
</dbReference>
<dbReference type="Gene3D" id="1.25.10.10">
    <property type="entry name" value="Leucine-rich Repeat Variant"/>
    <property type="match status" value="1"/>
</dbReference>
<evidence type="ECO:0008006" key="4">
    <source>
        <dbReference type="Google" id="ProtNLM"/>
    </source>
</evidence>
<feature type="compositionally biased region" description="Low complexity" evidence="1">
    <location>
        <begin position="534"/>
        <end position="554"/>
    </location>
</feature>
<feature type="compositionally biased region" description="Basic and acidic residues" evidence="1">
    <location>
        <begin position="497"/>
        <end position="513"/>
    </location>
</feature>
<protein>
    <recommendedName>
        <fullName evidence="4">CLASP N-terminal domain-containing protein</fullName>
    </recommendedName>
</protein>
<evidence type="ECO:0000256" key="1">
    <source>
        <dbReference type="SAM" id="MobiDB-lite"/>
    </source>
</evidence>
<reference evidence="2 3" key="1">
    <citation type="journal article" date="2012" name="Proc. Natl. Acad. Sci. U.S.A.">
        <title>Gain and loss of multiple functionally related, horizontally transferred genes in the reduced genomes of two microsporidian parasites.</title>
        <authorList>
            <person name="Pombert J.-F."/>
            <person name="Selman M."/>
            <person name="Burki F."/>
            <person name="Bardell F.T."/>
            <person name="Farinelli L."/>
            <person name="Solter L.F."/>
            <person name="Whitman D.W."/>
            <person name="Weiss L.M."/>
            <person name="Corradi N."/>
            <person name="Keeling P.J."/>
        </authorList>
    </citation>
    <scope>NUCLEOTIDE SEQUENCE [LARGE SCALE GENOMIC DNA]</scope>
    <source>
        <strain evidence="2 3">SJ-2008</strain>
    </source>
</reference>
<gene>
    <name evidence="2" type="ordered locus">EROM_100910</name>
</gene>
<evidence type="ECO:0000313" key="3">
    <source>
        <dbReference type="Proteomes" id="UP000010094"/>
    </source>
</evidence>
<dbReference type="EMBL" id="CP003529">
    <property type="protein sequence ID" value="AFN83907.1"/>
    <property type="molecule type" value="Genomic_DNA"/>
</dbReference>
<proteinExistence type="predicted"/>
<keyword evidence="3" id="KW-1185">Reference proteome</keyword>
<dbReference type="KEGG" id="ero:EROM_100910"/>
<organism evidence="2 3">
    <name type="scientific">Encephalitozoon romaleae (strain SJ-2008)</name>
    <name type="common">Microsporidian parasite</name>
    <dbReference type="NCBI Taxonomy" id="1178016"/>
    <lineage>
        <taxon>Eukaryota</taxon>
        <taxon>Fungi</taxon>
        <taxon>Fungi incertae sedis</taxon>
        <taxon>Microsporidia</taxon>
        <taxon>Unikaryonidae</taxon>
        <taxon>Encephalitozoon</taxon>
    </lineage>
</organism>
<dbReference type="HOGENOM" id="CLU_446242_0_0_1"/>
<sequence length="639" mass="71371">MGKKALSRLGCFILNTCENFCRVLFEGLTPRMSLNEIVKEAVGLQKKKEDENTWSKINDVLLKLAANVKCAEEARKVLESAEELIIRSMQSDRSRLAGSALGLLKSCICILGSEFEMAGQYLGPLAKVCGKSSRVFYSRGEEVLIELCKNVNIKVYARFFNEYSSCANKNVRVAIFKGIEAWAEGSEGIELFEGLVAKGRRDAFSDVRDVCKRMMERFGLEGEKKEKGCTGKVDRENLENGVKKGPVRMVRRPIRVEHILMNGTEGRGVEKKELVPKFSPMRKQTRTGDGDYDKIKELSRQVEDIASDIKPSVKSERGTGHGRISSKIKEMVCGGGSKSGIVYPGCLGETSKKISHEDLTPVRLDKYLNKYREEHGSLGHKRESGVSGGFEVKDTEVDEEWEVNEVDEENDEIAGCMKRHEPNANKEEDREKEKVVVEDESFVGEISQDLDDGNGTCPEVTVGELSKSLANISINEVGSQSQDFLNGQSFLSSSFDSPRENVNEDKEIEDSFKEYTIMESMREESCEGCEEQNENSSESKAWIDSGGSIDESSIPMDSKMENEKKGKARKDHKKALEMIKGNRFAGFLELSESSGEETVFSNKSEGKKKIDVGYLEEGGADFTMMDSFVEVKKGVFRKR</sequence>
<accession>I7ATU5</accession>
<dbReference type="VEuPathDB" id="MicrosporidiaDB:EROM_100910"/>
<dbReference type="GeneID" id="20564521"/>
<evidence type="ECO:0000313" key="2">
    <source>
        <dbReference type="EMBL" id="AFN83907.1"/>
    </source>
</evidence>
<dbReference type="RefSeq" id="XP_009265404.1">
    <property type="nucleotide sequence ID" value="XM_009267129.1"/>
</dbReference>
<dbReference type="OrthoDB" id="4699125at2759"/>
<feature type="compositionally biased region" description="Polar residues" evidence="1">
    <location>
        <begin position="479"/>
        <end position="496"/>
    </location>
</feature>
<dbReference type="Proteomes" id="UP000010094">
    <property type="component" value="Chromosome X"/>
</dbReference>
<feature type="region of interest" description="Disordered" evidence="1">
    <location>
        <begin position="479"/>
        <end position="571"/>
    </location>
</feature>
<name>I7ATU5_ENCRO</name>